<evidence type="ECO:0000313" key="1">
    <source>
        <dbReference type="EMBL" id="MEL3973792.1"/>
    </source>
</evidence>
<evidence type="ECO:0000313" key="2">
    <source>
        <dbReference type="Proteomes" id="UP001389717"/>
    </source>
</evidence>
<keyword evidence="2" id="KW-1185">Reference proteome</keyword>
<protein>
    <submittedName>
        <fullName evidence="1">Uncharacterized protein</fullName>
    </submittedName>
</protein>
<organism evidence="1 2">
    <name type="scientific">Rossellomorea oryzaecorticis</name>
    <dbReference type="NCBI Taxonomy" id="1396505"/>
    <lineage>
        <taxon>Bacteria</taxon>
        <taxon>Bacillati</taxon>
        <taxon>Bacillota</taxon>
        <taxon>Bacilli</taxon>
        <taxon>Bacillales</taxon>
        <taxon>Bacillaceae</taxon>
        <taxon>Rossellomorea</taxon>
    </lineage>
</organism>
<dbReference type="RefSeq" id="WP_341985298.1">
    <property type="nucleotide sequence ID" value="NZ_JBBYAF010000035.1"/>
</dbReference>
<dbReference type="EMBL" id="JBBYAF010000035">
    <property type="protein sequence ID" value="MEL3973792.1"/>
    <property type="molecule type" value="Genomic_DNA"/>
</dbReference>
<reference evidence="1 2" key="1">
    <citation type="submission" date="2024-04" db="EMBL/GenBank/DDBJ databases">
        <title>Bacillus oryzaecorticis sp. nov., a moderately halophilic bacterium isolated from rice husks.</title>
        <authorList>
            <person name="Zhu H.-S."/>
        </authorList>
    </citation>
    <scope>NUCLEOTIDE SEQUENCE [LARGE SCALE GENOMIC DNA]</scope>
    <source>
        <strain evidence="1 2">ZC255</strain>
    </source>
</reference>
<comment type="caution">
    <text evidence="1">The sequence shown here is derived from an EMBL/GenBank/DDBJ whole genome shotgun (WGS) entry which is preliminary data.</text>
</comment>
<gene>
    <name evidence="1" type="ORF">AAEO50_16020</name>
</gene>
<accession>A0ABU9KEA5</accession>
<proteinExistence type="predicted"/>
<sequence length="68" mass="7328">MLVVSLFSGSNVNTVLQEVTPVQGGKWLKAVNVTNLIITISRELSNVIPVGTISIVKTKKSLGQIHQK</sequence>
<dbReference type="Proteomes" id="UP001389717">
    <property type="component" value="Unassembled WGS sequence"/>
</dbReference>
<name>A0ABU9KEA5_9BACI</name>